<feature type="non-terminal residue" evidence="2">
    <location>
        <position position="1"/>
    </location>
</feature>
<keyword evidence="3" id="KW-1185">Reference proteome</keyword>
<feature type="compositionally biased region" description="Basic and acidic residues" evidence="1">
    <location>
        <begin position="131"/>
        <end position="140"/>
    </location>
</feature>
<evidence type="ECO:0000256" key="1">
    <source>
        <dbReference type="SAM" id="MobiDB-lite"/>
    </source>
</evidence>
<name>A0A1V9XY62_9ACAR</name>
<evidence type="ECO:0000313" key="3">
    <source>
        <dbReference type="Proteomes" id="UP000192247"/>
    </source>
</evidence>
<dbReference type="InParanoid" id="A0A1V9XY62"/>
<reference evidence="2 3" key="1">
    <citation type="journal article" date="2017" name="Gigascience">
        <title>Draft genome of the honey bee ectoparasitic mite, Tropilaelaps mercedesae, is shaped by the parasitic life history.</title>
        <authorList>
            <person name="Dong X."/>
            <person name="Armstrong S.D."/>
            <person name="Xia D."/>
            <person name="Makepeace B.L."/>
            <person name="Darby A.C."/>
            <person name="Kadowaki T."/>
        </authorList>
    </citation>
    <scope>NUCLEOTIDE SEQUENCE [LARGE SCALE GENOMIC DNA]</scope>
    <source>
        <strain evidence="2">Wuxi-XJTLU</strain>
    </source>
</reference>
<sequence>CGRCVPCQTRGSRSVTSGNSASTTSSGRRGTLKGSSVSAANAGNENEMCIMRKCEMLTDDSDVFKAIGDLSLPTVGEDGNSNARPRKQRQSKAACTDFLKRLSGSMRPGPGATGTSTGLTIATISTVAKETSQEEKDQHETPGSVSKRVVPSILQRKKRPTASGPTVGVTSIASGSASGANNTSPIATIVSSSGAAATSQVSGTPIRGPATSHGSLAGVQGTKFVTSGPVAGISPSAFSAVVESGQ</sequence>
<gene>
    <name evidence="2" type="ORF">BIW11_06419</name>
</gene>
<protein>
    <submittedName>
        <fullName evidence="2">Uncharacterized protein</fullName>
    </submittedName>
</protein>
<comment type="caution">
    <text evidence="2">The sequence shown here is derived from an EMBL/GenBank/DDBJ whole genome shotgun (WGS) entry which is preliminary data.</text>
</comment>
<accession>A0A1V9XY62</accession>
<feature type="compositionally biased region" description="Low complexity" evidence="1">
    <location>
        <begin position="14"/>
        <end position="36"/>
    </location>
</feature>
<proteinExistence type="predicted"/>
<dbReference type="Proteomes" id="UP000192247">
    <property type="component" value="Unassembled WGS sequence"/>
</dbReference>
<evidence type="ECO:0000313" key="2">
    <source>
        <dbReference type="EMBL" id="OQR78424.1"/>
    </source>
</evidence>
<dbReference type="EMBL" id="MNPL01002242">
    <property type="protein sequence ID" value="OQR78424.1"/>
    <property type="molecule type" value="Genomic_DNA"/>
</dbReference>
<feature type="region of interest" description="Disordered" evidence="1">
    <location>
        <begin position="192"/>
        <end position="215"/>
    </location>
</feature>
<feature type="region of interest" description="Disordered" evidence="1">
    <location>
        <begin position="72"/>
        <end position="93"/>
    </location>
</feature>
<dbReference type="AlphaFoldDB" id="A0A1V9XY62"/>
<organism evidence="2 3">
    <name type="scientific">Tropilaelaps mercedesae</name>
    <dbReference type="NCBI Taxonomy" id="418985"/>
    <lineage>
        <taxon>Eukaryota</taxon>
        <taxon>Metazoa</taxon>
        <taxon>Ecdysozoa</taxon>
        <taxon>Arthropoda</taxon>
        <taxon>Chelicerata</taxon>
        <taxon>Arachnida</taxon>
        <taxon>Acari</taxon>
        <taxon>Parasitiformes</taxon>
        <taxon>Mesostigmata</taxon>
        <taxon>Gamasina</taxon>
        <taxon>Dermanyssoidea</taxon>
        <taxon>Laelapidae</taxon>
        <taxon>Tropilaelaps</taxon>
    </lineage>
</organism>
<feature type="region of interest" description="Disordered" evidence="1">
    <location>
        <begin position="11"/>
        <end position="39"/>
    </location>
</feature>
<feature type="non-terminal residue" evidence="2">
    <location>
        <position position="246"/>
    </location>
</feature>
<feature type="compositionally biased region" description="Polar residues" evidence="1">
    <location>
        <begin position="192"/>
        <end position="203"/>
    </location>
</feature>
<feature type="region of interest" description="Disordered" evidence="1">
    <location>
        <begin position="128"/>
        <end position="167"/>
    </location>
</feature>